<gene>
    <name evidence="1" type="ORF">GMARGA_LOCUS43989</name>
</gene>
<name>A0ABN7XIQ2_GIGMA</name>
<proteinExistence type="predicted"/>
<evidence type="ECO:0000313" key="2">
    <source>
        <dbReference type="Proteomes" id="UP000789901"/>
    </source>
</evidence>
<dbReference type="Proteomes" id="UP000789901">
    <property type="component" value="Unassembled WGS sequence"/>
</dbReference>
<keyword evidence="2" id="KW-1185">Reference proteome</keyword>
<organism evidence="1 2">
    <name type="scientific">Gigaspora margarita</name>
    <dbReference type="NCBI Taxonomy" id="4874"/>
    <lineage>
        <taxon>Eukaryota</taxon>
        <taxon>Fungi</taxon>
        <taxon>Fungi incertae sedis</taxon>
        <taxon>Mucoromycota</taxon>
        <taxon>Glomeromycotina</taxon>
        <taxon>Glomeromycetes</taxon>
        <taxon>Diversisporales</taxon>
        <taxon>Gigasporaceae</taxon>
        <taxon>Gigaspora</taxon>
    </lineage>
</organism>
<feature type="non-terminal residue" evidence="1">
    <location>
        <position position="1"/>
    </location>
</feature>
<reference evidence="1 2" key="1">
    <citation type="submission" date="2021-06" db="EMBL/GenBank/DDBJ databases">
        <authorList>
            <person name="Kallberg Y."/>
            <person name="Tangrot J."/>
            <person name="Rosling A."/>
        </authorList>
    </citation>
    <scope>NUCLEOTIDE SEQUENCE [LARGE SCALE GENOMIC DNA]</scope>
    <source>
        <strain evidence="1 2">120-4 pot B 10/14</strain>
    </source>
</reference>
<dbReference type="EMBL" id="CAJVQB010146544">
    <property type="protein sequence ID" value="CAG8855168.1"/>
    <property type="molecule type" value="Genomic_DNA"/>
</dbReference>
<sequence>KQKHVIKMSLEQFPVLSLKYSSGDNDYFNCSITCPLCNNNHKKE</sequence>
<feature type="non-terminal residue" evidence="1">
    <location>
        <position position="44"/>
    </location>
</feature>
<accession>A0ABN7XIQ2</accession>
<evidence type="ECO:0000313" key="1">
    <source>
        <dbReference type="EMBL" id="CAG8855168.1"/>
    </source>
</evidence>
<comment type="caution">
    <text evidence="1">The sequence shown here is derived from an EMBL/GenBank/DDBJ whole genome shotgun (WGS) entry which is preliminary data.</text>
</comment>
<protein>
    <submittedName>
        <fullName evidence="1">35177_t:CDS:1</fullName>
    </submittedName>
</protein>